<evidence type="ECO:0000256" key="2">
    <source>
        <dbReference type="ARBA" id="ARBA00022840"/>
    </source>
</evidence>
<evidence type="ECO:0000313" key="4">
    <source>
        <dbReference type="EMBL" id="GAH46911.1"/>
    </source>
</evidence>
<dbReference type="GO" id="GO:0004810">
    <property type="term" value="F:CCA tRNA nucleotidyltransferase activity"/>
    <property type="evidence" value="ECO:0007669"/>
    <property type="project" value="InterPro"/>
</dbReference>
<organism evidence="4">
    <name type="scientific">marine sediment metagenome</name>
    <dbReference type="NCBI Taxonomy" id="412755"/>
    <lineage>
        <taxon>unclassified sequences</taxon>
        <taxon>metagenomes</taxon>
        <taxon>ecological metagenomes</taxon>
    </lineage>
</organism>
<gene>
    <name evidence="4" type="ORF">S03H2_15146</name>
</gene>
<evidence type="ECO:0000259" key="3">
    <source>
        <dbReference type="Pfam" id="PF02568"/>
    </source>
</evidence>
<evidence type="ECO:0000256" key="1">
    <source>
        <dbReference type="ARBA" id="ARBA00022741"/>
    </source>
</evidence>
<dbReference type="InterPro" id="IPR020536">
    <property type="entry name" value="ThiI_AANH"/>
</dbReference>
<dbReference type="GO" id="GO:0005524">
    <property type="term" value="F:ATP binding"/>
    <property type="evidence" value="ECO:0007669"/>
    <property type="project" value="UniProtKB-KW"/>
</dbReference>
<dbReference type="SUPFAM" id="SSF52402">
    <property type="entry name" value="Adenine nucleotide alpha hydrolases-like"/>
    <property type="match status" value="1"/>
</dbReference>
<accession>X1FMJ4</accession>
<feature type="non-terminal residue" evidence="4">
    <location>
        <position position="1"/>
    </location>
</feature>
<proteinExistence type="predicted"/>
<sequence length="186" mass="21080">LLQEQDYQIIPLHLSNFDFAGEDSIEKSKEIARNFGWEKIYVIDIADTLQTFVDKCKHSYYFVLMKRFMLRLAGEIVKIENADYIGTGESLGQVSSQTLANISVIEQAAEYRVLKPLITFDKEKIINYTRSLKIFDISAGPEICDLLGPKHPVTNALLENAINEEGKLDISSMIENSMKNLQLLSS</sequence>
<dbReference type="GO" id="GO:0005829">
    <property type="term" value="C:cytosol"/>
    <property type="evidence" value="ECO:0007669"/>
    <property type="project" value="TreeGrafter"/>
</dbReference>
<comment type="caution">
    <text evidence="4">The sequence shown here is derived from an EMBL/GenBank/DDBJ whole genome shotgun (WGS) entry which is preliminary data.</text>
</comment>
<dbReference type="Pfam" id="PF02568">
    <property type="entry name" value="ThiI"/>
    <property type="match status" value="1"/>
</dbReference>
<protein>
    <recommendedName>
        <fullName evidence="3">Thil AANH domain-containing protein</fullName>
    </recommendedName>
</protein>
<name>X1FMJ4_9ZZZZ</name>
<dbReference type="InterPro" id="IPR050102">
    <property type="entry name" value="tRNA_sulfurtransferase_ThiI"/>
</dbReference>
<dbReference type="Gene3D" id="3.40.50.620">
    <property type="entry name" value="HUPs"/>
    <property type="match status" value="1"/>
</dbReference>
<keyword evidence="1" id="KW-0547">Nucleotide-binding</keyword>
<feature type="domain" description="Thil AANH" evidence="3">
    <location>
        <begin position="8"/>
        <end position="169"/>
    </location>
</feature>
<dbReference type="GO" id="GO:0052837">
    <property type="term" value="P:thiazole biosynthetic process"/>
    <property type="evidence" value="ECO:0007669"/>
    <property type="project" value="TreeGrafter"/>
</dbReference>
<dbReference type="AlphaFoldDB" id="X1FMJ4"/>
<dbReference type="GO" id="GO:0002937">
    <property type="term" value="P:tRNA 4-thiouridine biosynthesis"/>
    <property type="evidence" value="ECO:0007669"/>
    <property type="project" value="TreeGrafter"/>
</dbReference>
<dbReference type="PANTHER" id="PTHR43209:SF1">
    <property type="entry name" value="TRNA SULFURTRANSFERASE"/>
    <property type="match status" value="1"/>
</dbReference>
<dbReference type="PANTHER" id="PTHR43209">
    <property type="entry name" value="TRNA SULFURTRANSFERASE"/>
    <property type="match status" value="1"/>
</dbReference>
<dbReference type="EMBL" id="BARU01007688">
    <property type="protein sequence ID" value="GAH46911.1"/>
    <property type="molecule type" value="Genomic_DNA"/>
</dbReference>
<dbReference type="InterPro" id="IPR014729">
    <property type="entry name" value="Rossmann-like_a/b/a_fold"/>
</dbReference>
<reference evidence="4" key="1">
    <citation type="journal article" date="2014" name="Front. Microbiol.">
        <title>High frequency of phylogenetically diverse reductive dehalogenase-homologous genes in deep subseafloor sedimentary metagenomes.</title>
        <authorList>
            <person name="Kawai M."/>
            <person name="Futagami T."/>
            <person name="Toyoda A."/>
            <person name="Takaki Y."/>
            <person name="Nishi S."/>
            <person name="Hori S."/>
            <person name="Arai W."/>
            <person name="Tsubouchi T."/>
            <person name="Morono Y."/>
            <person name="Uchiyama I."/>
            <person name="Ito T."/>
            <person name="Fujiyama A."/>
            <person name="Inagaki F."/>
            <person name="Takami H."/>
        </authorList>
    </citation>
    <scope>NUCLEOTIDE SEQUENCE</scope>
    <source>
        <strain evidence="4">Expedition CK06-06</strain>
    </source>
</reference>
<keyword evidence="2" id="KW-0067">ATP-binding</keyword>